<keyword evidence="10 16" id="KW-0560">Oxidoreductase</keyword>
<dbReference type="GO" id="GO:0020037">
    <property type="term" value="F:heme binding"/>
    <property type="evidence" value="ECO:0007669"/>
    <property type="project" value="InterPro"/>
</dbReference>
<reference evidence="19" key="1">
    <citation type="submission" date="2025-08" db="UniProtKB">
        <authorList>
            <consortium name="RefSeq"/>
        </authorList>
    </citation>
    <scope>IDENTIFICATION</scope>
    <source>
        <tissue evidence="19">Whole body</tissue>
    </source>
</reference>
<keyword evidence="11 15" id="KW-0408">Iron</keyword>
<dbReference type="Pfam" id="PF00067">
    <property type="entry name" value="p450"/>
    <property type="match status" value="1"/>
</dbReference>
<dbReference type="SUPFAM" id="SSF48264">
    <property type="entry name" value="Cytochrome P450"/>
    <property type="match status" value="1"/>
</dbReference>
<dbReference type="AlphaFoldDB" id="A0A8B8IRF9"/>
<evidence type="ECO:0000256" key="7">
    <source>
        <dbReference type="ARBA" id="ARBA00022723"/>
    </source>
</evidence>
<dbReference type="GO" id="GO:0005789">
    <property type="term" value="C:endoplasmic reticulum membrane"/>
    <property type="evidence" value="ECO:0007669"/>
    <property type="project" value="UniProtKB-SubCell"/>
</dbReference>
<dbReference type="RefSeq" id="XP_026499728.2">
    <property type="nucleotide sequence ID" value="XM_026643943.2"/>
</dbReference>
<evidence type="ECO:0000256" key="15">
    <source>
        <dbReference type="PIRSR" id="PIRSR602401-1"/>
    </source>
</evidence>
<dbReference type="GO" id="GO:0016712">
    <property type="term" value="F:oxidoreductase activity, acting on paired donors, with incorporation or reduction of molecular oxygen, reduced flavin or flavoprotein as one donor, and incorporation of one atom of oxygen"/>
    <property type="evidence" value="ECO:0007669"/>
    <property type="project" value="UniProtKB-EC"/>
</dbReference>
<evidence type="ECO:0000256" key="17">
    <source>
        <dbReference type="SAM" id="Phobius"/>
    </source>
</evidence>
<dbReference type="InterPro" id="IPR017972">
    <property type="entry name" value="Cyt_P450_CS"/>
</dbReference>
<evidence type="ECO:0000256" key="14">
    <source>
        <dbReference type="ARBA" id="ARBA00047827"/>
    </source>
</evidence>
<dbReference type="OMA" id="SILMQHN"/>
<evidence type="ECO:0000256" key="16">
    <source>
        <dbReference type="RuleBase" id="RU000461"/>
    </source>
</evidence>
<evidence type="ECO:0000256" key="10">
    <source>
        <dbReference type="ARBA" id="ARBA00023002"/>
    </source>
</evidence>
<evidence type="ECO:0000256" key="4">
    <source>
        <dbReference type="ARBA" id="ARBA00010617"/>
    </source>
</evidence>
<keyword evidence="7 15" id="KW-0479">Metal-binding</keyword>
<organism evidence="18 19">
    <name type="scientific">Vanessa tameamea</name>
    <name type="common">Kamehameha butterfly</name>
    <dbReference type="NCBI Taxonomy" id="334116"/>
    <lineage>
        <taxon>Eukaryota</taxon>
        <taxon>Metazoa</taxon>
        <taxon>Ecdysozoa</taxon>
        <taxon>Arthropoda</taxon>
        <taxon>Hexapoda</taxon>
        <taxon>Insecta</taxon>
        <taxon>Pterygota</taxon>
        <taxon>Neoptera</taxon>
        <taxon>Endopterygota</taxon>
        <taxon>Lepidoptera</taxon>
        <taxon>Glossata</taxon>
        <taxon>Ditrysia</taxon>
        <taxon>Papilionoidea</taxon>
        <taxon>Nymphalidae</taxon>
        <taxon>Nymphalinae</taxon>
        <taxon>Vanessa</taxon>
    </lineage>
</organism>
<feature type="transmembrane region" description="Helical" evidence="17">
    <location>
        <begin position="316"/>
        <end position="339"/>
    </location>
</feature>
<evidence type="ECO:0000256" key="11">
    <source>
        <dbReference type="ARBA" id="ARBA00023004"/>
    </source>
</evidence>
<evidence type="ECO:0000256" key="13">
    <source>
        <dbReference type="ARBA" id="ARBA00023136"/>
    </source>
</evidence>
<keyword evidence="18" id="KW-1185">Reference proteome</keyword>
<dbReference type="PANTHER" id="PTHR24292">
    <property type="entry name" value="CYTOCHROME P450"/>
    <property type="match status" value="1"/>
</dbReference>
<dbReference type="InterPro" id="IPR002401">
    <property type="entry name" value="Cyt_P450_E_grp-I"/>
</dbReference>
<evidence type="ECO:0000256" key="2">
    <source>
        <dbReference type="ARBA" id="ARBA00004174"/>
    </source>
</evidence>
<keyword evidence="9" id="KW-0492">Microsome</keyword>
<protein>
    <recommendedName>
        <fullName evidence="5">unspecific monooxygenase</fullName>
        <ecNumber evidence="5">1.14.14.1</ecNumber>
    </recommendedName>
</protein>
<dbReference type="OrthoDB" id="2789670at2759"/>
<dbReference type="Proteomes" id="UP001652626">
    <property type="component" value="Chromosome 13"/>
</dbReference>
<proteinExistence type="inferred from homology"/>
<keyword evidence="6 15" id="KW-0349">Heme</keyword>
<feature type="transmembrane region" description="Helical" evidence="17">
    <location>
        <begin position="20"/>
        <end position="41"/>
    </location>
</feature>
<dbReference type="InterPro" id="IPR001128">
    <property type="entry name" value="Cyt_P450"/>
</dbReference>
<dbReference type="PRINTS" id="PR00463">
    <property type="entry name" value="EP450I"/>
</dbReference>
<dbReference type="InterPro" id="IPR036396">
    <property type="entry name" value="Cyt_P450_sf"/>
</dbReference>
<evidence type="ECO:0000256" key="9">
    <source>
        <dbReference type="ARBA" id="ARBA00022848"/>
    </source>
</evidence>
<evidence type="ECO:0000313" key="19">
    <source>
        <dbReference type="RefSeq" id="XP_026499728.2"/>
    </source>
</evidence>
<feature type="transmembrane region" description="Helical" evidence="17">
    <location>
        <begin position="231"/>
        <end position="251"/>
    </location>
</feature>
<evidence type="ECO:0000256" key="1">
    <source>
        <dbReference type="ARBA" id="ARBA00001971"/>
    </source>
</evidence>
<name>A0A8B8IRF9_VANTA</name>
<dbReference type="PRINTS" id="PR00385">
    <property type="entry name" value="P450"/>
</dbReference>
<evidence type="ECO:0000256" key="3">
    <source>
        <dbReference type="ARBA" id="ARBA00004406"/>
    </source>
</evidence>
<comment type="catalytic activity">
    <reaction evidence="14">
        <text>an organic molecule + reduced [NADPH--hemoprotein reductase] + O2 = an alcohol + oxidized [NADPH--hemoprotein reductase] + H2O + H(+)</text>
        <dbReference type="Rhea" id="RHEA:17149"/>
        <dbReference type="Rhea" id="RHEA-COMP:11964"/>
        <dbReference type="Rhea" id="RHEA-COMP:11965"/>
        <dbReference type="ChEBI" id="CHEBI:15377"/>
        <dbReference type="ChEBI" id="CHEBI:15378"/>
        <dbReference type="ChEBI" id="CHEBI:15379"/>
        <dbReference type="ChEBI" id="CHEBI:30879"/>
        <dbReference type="ChEBI" id="CHEBI:57618"/>
        <dbReference type="ChEBI" id="CHEBI:58210"/>
        <dbReference type="ChEBI" id="CHEBI:142491"/>
        <dbReference type="EC" id="1.14.14.1"/>
    </reaction>
</comment>
<dbReference type="PROSITE" id="PS00086">
    <property type="entry name" value="CYTOCHROME_P450"/>
    <property type="match status" value="1"/>
</dbReference>
<evidence type="ECO:0000256" key="6">
    <source>
        <dbReference type="ARBA" id="ARBA00022617"/>
    </source>
</evidence>
<evidence type="ECO:0000313" key="18">
    <source>
        <dbReference type="Proteomes" id="UP001652626"/>
    </source>
</evidence>
<gene>
    <name evidence="19" type="primary">LOC113403397</name>
</gene>
<comment type="subcellular location">
    <subcellularLocation>
        <location evidence="3">Endoplasmic reticulum membrane</location>
        <topology evidence="3">Peripheral membrane protein</topology>
    </subcellularLocation>
    <subcellularLocation>
        <location evidence="2">Microsome membrane</location>
        <topology evidence="2">Peripheral membrane protein</topology>
    </subcellularLocation>
</comment>
<sequence>MELNTGTKELLFFIVENWKLLLFFNLIFFLYFYYTQTFDYFEKRNVKFMKPVIFFGNSLSRITGKRSFIEFHLDVYNYFKGNRYGGYFEGRRPVLYVLHPDLIKSVTISDADHFIDRSTIKTKEPRYLSRSLLALKGMEWKAVRSLITPTFSSSRLKNMFPLVQHCSDQWVGLLSRFDNTQIELKEMTGHFTLEVTGVCAFGISTDALKDENAEFYKVAEKFNYMSIQKRIFFFFILLFMPSMFRYINISFMNYDATKKLVKILQNTKAERMTAESKRSDFLQLLVDVAIKEKEELENASESSKRYLDNDTLDAQALLFLLAGFETTSTLLSFVFHTMAVRPDIQDKLRAHIEEITKGQELTYDLLSQLDYLDAVIQETLRMYPPLGRIDRTCTKPYTLPGTSLHLKVGDVVAVPVYGIHMDPDIYPDPKKFIPERFMKEEKKGRPSHLFLAFGAGPRNCIGIRFAMIVAKTAIVTLMRNFKFSSGPKTENPVKFHRNSMLLKPESGIWVHVEKI</sequence>
<dbReference type="CDD" id="cd11056">
    <property type="entry name" value="CYP6-like"/>
    <property type="match status" value="1"/>
</dbReference>
<comment type="similarity">
    <text evidence="4 16">Belongs to the cytochrome P450 family.</text>
</comment>
<dbReference type="PANTHER" id="PTHR24292:SF54">
    <property type="entry name" value="CYP9F3-RELATED"/>
    <property type="match status" value="1"/>
</dbReference>
<evidence type="ECO:0000256" key="5">
    <source>
        <dbReference type="ARBA" id="ARBA00012109"/>
    </source>
</evidence>
<dbReference type="GeneID" id="113403397"/>
<keyword evidence="17" id="KW-0812">Transmembrane</keyword>
<keyword evidence="12 16" id="KW-0503">Monooxygenase</keyword>
<dbReference type="EC" id="1.14.14.1" evidence="5"/>
<evidence type="ECO:0000256" key="8">
    <source>
        <dbReference type="ARBA" id="ARBA00022824"/>
    </source>
</evidence>
<comment type="cofactor">
    <cofactor evidence="1 15">
        <name>heme</name>
        <dbReference type="ChEBI" id="CHEBI:30413"/>
    </cofactor>
</comment>
<dbReference type="GO" id="GO:0005506">
    <property type="term" value="F:iron ion binding"/>
    <property type="evidence" value="ECO:0007669"/>
    <property type="project" value="InterPro"/>
</dbReference>
<keyword evidence="13 17" id="KW-0472">Membrane</keyword>
<dbReference type="InterPro" id="IPR050476">
    <property type="entry name" value="Insect_CytP450_Detox"/>
</dbReference>
<feature type="binding site" description="axial binding residue" evidence="15">
    <location>
        <position position="460"/>
    </location>
    <ligand>
        <name>heme</name>
        <dbReference type="ChEBI" id="CHEBI:30413"/>
    </ligand>
    <ligandPart>
        <name>Fe</name>
        <dbReference type="ChEBI" id="CHEBI:18248"/>
    </ligandPart>
</feature>
<keyword evidence="8" id="KW-0256">Endoplasmic reticulum</keyword>
<accession>A0A8B8IRF9</accession>
<dbReference type="Gene3D" id="1.10.630.10">
    <property type="entry name" value="Cytochrome P450"/>
    <property type="match status" value="1"/>
</dbReference>
<keyword evidence="17" id="KW-1133">Transmembrane helix</keyword>
<evidence type="ECO:0000256" key="12">
    <source>
        <dbReference type="ARBA" id="ARBA00023033"/>
    </source>
</evidence>